<proteinExistence type="predicted"/>
<keyword evidence="3" id="KW-1185">Reference proteome</keyword>
<organism evidence="2 3">
    <name type="scientific">Tanacetum coccineum</name>
    <dbReference type="NCBI Taxonomy" id="301880"/>
    <lineage>
        <taxon>Eukaryota</taxon>
        <taxon>Viridiplantae</taxon>
        <taxon>Streptophyta</taxon>
        <taxon>Embryophyta</taxon>
        <taxon>Tracheophyta</taxon>
        <taxon>Spermatophyta</taxon>
        <taxon>Magnoliopsida</taxon>
        <taxon>eudicotyledons</taxon>
        <taxon>Gunneridae</taxon>
        <taxon>Pentapetalae</taxon>
        <taxon>asterids</taxon>
        <taxon>campanulids</taxon>
        <taxon>Asterales</taxon>
        <taxon>Asteraceae</taxon>
        <taxon>Asteroideae</taxon>
        <taxon>Anthemideae</taxon>
        <taxon>Anthemidinae</taxon>
        <taxon>Tanacetum</taxon>
    </lineage>
</organism>
<gene>
    <name evidence="2" type="ORF">Tco_0678159</name>
</gene>
<feature type="compositionally biased region" description="Low complexity" evidence="1">
    <location>
        <begin position="91"/>
        <end position="102"/>
    </location>
</feature>
<protein>
    <submittedName>
        <fullName evidence="2">Uncharacterized protein</fullName>
    </submittedName>
</protein>
<evidence type="ECO:0000256" key="1">
    <source>
        <dbReference type="SAM" id="MobiDB-lite"/>
    </source>
</evidence>
<reference evidence="2" key="2">
    <citation type="submission" date="2022-01" db="EMBL/GenBank/DDBJ databases">
        <authorList>
            <person name="Yamashiro T."/>
            <person name="Shiraishi A."/>
            <person name="Satake H."/>
            <person name="Nakayama K."/>
        </authorList>
    </citation>
    <scope>NUCLEOTIDE SEQUENCE</scope>
</reference>
<sequence>MSALRRSDNENKQVRYQDYQDKDCQERLLDGFQDNIKYEHVGPKTQDRKKAKYHKDDQVMMKDLEDKVKRQRQRKDQDQDHKSMIGTKAASTTITRTRLRSTQKASKIKDQCHKERSL</sequence>
<dbReference type="EMBL" id="BQNB010009443">
    <property type="protein sequence ID" value="GJS63595.1"/>
    <property type="molecule type" value="Genomic_DNA"/>
</dbReference>
<feature type="compositionally biased region" description="Basic and acidic residues" evidence="1">
    <location>
        <begin position="107"/>
        <end position="118"/>
    </location>
</feature>
<evidence type="ECO:0000313" key="3">
    <source>
        <dbReference type="Proteomes" id="UP001151760"/>
    </source>
</evidence>
<comment type="caution">
    <text evidence="2">The sequence shown here is derived from an EMBL/GenBank/DDBJ whole genome shotgun (WGS) entry which is preliminary data.</text>
</comment>
<feature type="region of interest" description="Disordered" evidence="1">
    <location>
        <begin position="1"/>
        <end position="20"/>
    </location>
</feature>
<evidence type="ECO:0000313" key="2">
    <source>
        <dbReference type="EMBL" id="GJS63595.1"/>
    </source>
</evidence>
<name>A0ABQ4XFD7_9ASTR</name>
<reference evidence="2" key="1">
    <citation type="journal article" date="2022" name="Int. J. Mol. Sci.">
        <title>Draft Genome of Tanacetum Coccineum: Genomic Comparison of Closely Related Tanacetum-Family Plants.</title>
        <authorList>
            <person name="Yamashiro T."/>
            <person name="Shiraishi A."/>
            <person name="Nakayama K."/>
            <person name="Satake H."/>
        </authorList>
    </citation>
    <scope>NUCLEOTIDE SEQUENCE</scope>
</reference>
<feature type="compositionally biased region" description="Basic and acidic residues" evidence="1">
    <location>
        <begin position="40"/>
        <end position="83"/>
    </location>
</feature>
<dbReference type="Proteomes" id="UP001151760">
    <property type="component" value="Unassembled WGS sequence"/>
</dbReference>
<feature type="region of interest" description="Disordered" evidence="1">
    <location>
        <begin position="40"/>
        <end position="118"/>
    </location>
</feature>
<accession>A0ABQ4XFD7</accession>